<organism evidence="9 10">
    <name type="scientific">Microbispora siamensis</name>
    <dbReference type="NCBI Taxonomy" id="564413"/>
    <lineage>
        <taxon>Bacteria</taxon>
        <taxon>Bacillati</taxon>
        <taxon>Actinomycetota</taxon>
        <taxon>Actinomycetes</taxon>
        <taxon>Streptosporangiales</taxon>
        <taxon>Streptosporangiaceae</taxon>
        <taxon>Microbispora</taxon>
    </lineage>
</organism>
<dbReference type="PANTHER" id="PTHR14969:SF62">
    <property type="entry name" value="DECAPRENYLPHOSPHORYL-5-PHOSPHORIBOSE PHOSPHATASE RV3807C-RELATED"/>
    <property type="match status" value="1"/>
</dbReference>
<keyword evidence="2" id="KW-1003">Cell membrane</keyword>
<keyword evidence="3 7" id="KW-0812">Transmembrane</keyword>
<dbReference type="Pfam" id="PF01569">
    <property type="entry name" value="PAP2"/>
    <property type="match status" value="1"/>
</dbReference>
<keyword evidence="6 7" id="KW-0472">Membrane</keyword>
<proteinExistence type="predicted"/>
<feature type="transmembrane region" description="Helical" evidence="7">
    <location>
        <begin position="148"/>
        <end position="166"/>
    </location>
</feature>
<feature type="transmembrane region" description="Helical" evidence="7">
    <location>
        <begin position="47"/>
        <end position="76"/>
    </location>
</feature>
<dbReference type="InterPro" id="IPR000326">
    <property type="entry name" value="PAP2/HPO"/>
</dbReference>
<evidence type="ECO:0000256" key="1">
    <source>
        <dbReference type="ARBA" id="ARBA00004651"/>
    </source>
</evidence>
<keyword evidence="10" id="KW-1185">Reference proteome</keyword>
<evidence type="ECO:0000313" key="10">
    <source>
        <dbReference type="Proteomes" id="UP000660454"/>
    </source>
</evidence>
<comment type="subcellular location">
    <subcellularLocation>
        <location evidence="1">Cell membrane</location>
        <topology evidence="1">Multi-pass membrane protein</topology>
    </subcellularLocation>
</comment>
<sequence length="218" mass="22639">MILRRLRLPVLLVVATGLLGAAARTATVTDVDLNADLAVEALRTPDLTRVAGILDVVFGPVAGVLIVALLAATLALTGRVRAAVMATLVVAAGWTTSAIFKQIIARPRPPLADQLLLETGHDSFPSGHVALTLSLAVAAAFLAVRTRWFALVVCAGGVLVVAQAFARMYLGVHYPTDVVGSLLSATAGTTAVIALRRPVGSVADRLPFLSGRGARDHR</sequence>
<dbReference type="RefSeq" id="WP_204052559.1">
    <property type="nucleotide sequence ID" value="NZ_BOOF01000059.1"/>
</dbReference>
<evidence type="ECO:0000256" key="5">
    <source>
        <dbReference type="ARBA" id="ARBA00022989"/>
    </source>
</evidence>
<dbReference type="Proteomes" id="UP000660454">
    <property type="component" value="Unassembled WGS sequence"/>
</dbReference>
<dbReference type="Gene3D" id="1.20.144.10">
    <property type="entry name" value="Phosphatidic acid phosphatase type 2/haloperoxidase"/>
    <property type="match status" value="1"/>
</dbReference>
<dbReference type="EMBL" id="BOOF01000059">
    <property type="protein sequence ID" value="GIH66782.1"/>
    <property type="molecule type" value="Genomic_DNA"/>
</dbReference>
<evidence type="ECO:0000259" key="8">
    <source>
        <dbReference type="SMART" id="SM00014"/>
    </source>
</evidence>
<dbReference type="SMART" id="SM00014">
    <property type="entry name" value="acidPPc"/>
    <property type="match status" value="1"/>
</dbReference>
<evidence type="ECO:0000256" key="4">
    <source>
        <dbReference type="ARBA" id="ARBA00022801"/>
    </source>
</evidence>
<feature type="transmembrane region" description="Helical" evidence="7">
    <location>
        <begin position="83"/>
        <end position="104"/>
    </location>
</feature>
<dbReference type="SUPFAM" id="SSF48317">
    <property type="entry name" value="Acid phosphatase/Vanadium-dependent haloperoxidase"/>
    <property type="match status" value="1"/>
</dbReference>
<comment type="caution">
    <text evidence="9">The sequence shown here is derived from an EMBL/GenBank/DDBJ whole genome shotgun (WGS) entry which is preliminary data.</text>
</comment>
<feature type="transmembrane region" description="Helical" evidence="7">
    <location>
        <begin position="124"/>
        <end position="143"/>
    </location>
</feature>
<protein>
    <recommendedName>
        <fullName evidence="8">Phosphatidic acid phosphatase type 2/haloperoxidase domain-containing protein</fullName>
    </recommendedName>
</protein>
<keyword evidence="5 7" id="KW-1133">Transmembrane helix</keyword>
<feature type="domain" description="Phosphatidic acid phosphatase type 2/haloperoxidase" evidence="8">
    <location>
        <begin position="83"/>
        <end position="193"/>
    </location>
</feature>
<evidence type="ECO:0000313" key="9">
    <source>
        <dbReference type="EMBL" id="GIH66782.1"/>
    </source>
</evidence>
<dbReference type="InterPro" id="IPR036938">
    <property type="entry name" value="PAP2/HPO_sf"/>
</dbReference>
<evidence type="ECO:0000256" key="2">
    <source>
        <dbReference type="ARBA" id="ARBA00022475"/>
    </source>
</evidence>
<evidence type="ECO:0000256" key="7">
    <source>
        <dbReference type="SAM" id="Phobius"/>
    </source>
</evidence>
<dbReference type="PANTHER" id="PTHR14969">
    <property type="entry name" value="SPHINGOSINE-1-PHOSPHATE PHOSPHOHYDROLASE"/>
    <property type="match status" value="1"/>
</dbReference>
<evidence type="ECO:0000256" key="3">
    <source>
        <dbReference type="ARBA" id="ARBA00022692"/>
    </source>
</evidence>
<keyword evidence="4" id="KW-0378">Hydrolase</keyword>
<accession>A0ABQ4GZD9</accession>
<evidence type="ECO:0000256" key="6">
    <source>
        <dbReference type="ARBA" id="ARBA00023136"/>
    </source>
</evidence>
<reference evidence="9 10" key="1">
    <citation type="submission" date="2021-01" db="EMBL/GenBank/DDBJ databases">
        <title>Whole genome shotgun sequence of Microbispora siamensis NBRC 104113.</title>
        <authorList>
            <person name="Komaki H."/>
            <person name="Tamura T."/>
        </authorList>
    </citation>
    <scope>NUCLEOTIDE SEQUENCE [LARGE SCALE GENOMIC DNA]</scope>
    <source>
        <strain evidence="9 10">NBRC 104113</strain>
    </source>
</reference>
<gene>
    <name evidence="9" type="ORF">Msi02_75990</name>
</gene>
<name>A0ABQ4GZD9_9ACTN</name>